<organism evidence="1 2">
    <name type="scientific">Skermania pinensis</name>
    <dbReference type="NCBI Taxonomy" id="39122"/>
    <lineage>
        <taxon>Bacteria</taxon>
        <taxon>Bacillati</taxon>
        <taxon>Actinomycetota</taxon>
        <taxon>Actinomycetes</taxon>
        <taxon>Mycobacteriales</taxon>
        <taxon>Gordoniaceae</taxon>
        <taxon>Skermania</taxon>
    </lineage>
</organism>
<accession>A0ABX8SGB6</accession>
<dbReference type="Proteomes" id="UP000887023">
    <property type="component" value="Chromosome"/>
</dbReference>
<dbReference type="EMBL" id="CP079105">
    <property type="protein sequence ID" value="QXQ15480.1"/>
    <property type="molecule type" value="Genomic_DNA"/>
</dbReference>
<gene>
    <name evidence="1" type="ORF">KV203_09370</name>
</gene>
<keyword evidence="2" id="KW-1185">Reference proteome</keyword>
<reference evidence="1" key="1">
    <citation type="submission" date="2021-07" db="EMBL/GenBank/DDBJ databases">
        <title>Candidatus Kaistella beijingensis sp. nov. isolated from a municipal wastewater treatment plant is involved in sludge foaming.</title>
        <authorList>
            <person name="Song Y."/>
            <person name="Liu S.-J."/>
        </authorList>
    </citation>
    <scope>NUCLEOTIDE SEQUENCE</scope>
    <source>
        <strain evidence="1">DSM 43998</strain>
    </source>
</reference>
<proteinExistence type="predicted"/>
<dbReference type="InterPro" id="IPR024520">
    <property type="entry name" value="DUF3558"/>
</dbReference>
<protein>
    <submittedName>
        <fullName evidence="1">DUF3558 domain-containing protein</fullName>
    </submittedName>
</protein>
<sequence>MSALVGLLVLAGCGDRVSGVAITAPPPAPWDPCSLTDDILSGAMLNPMTENSTPIIDRHGEKSCGWTGLDVGVIMSTLPTARMAQLRGGDNIDFREVTVAGRSGVTYRDEGDRRGVFCHLAVPFASGGIMLMQVARSPFGQDQTTPMCVWAVRVAEVLVAGMPR</sequence>
<evidence type="ECO:0000313" key="1">
    <source>
        <dbReference type="EMBL" id="QXQ15480.1"/>
    </source>
</evidence>
<dbReference type="Pfam" id="PF12079">
    <property type="entry name" value="DUF3558"/>
    <property type="match status" value="1"/>
</dbReference>
<name>A0ABX8SGB6_9ACTN</name>
<evidence type="ECO:0000313" key="2">
    <source>
        <dbReference type="Proteomes" id="UP000887023"/>
    </source>
</evidence>